<dbReference type="GO" id="GO:0003677">
    <property type="term" value="F:DNA binding"/>
    <property type="evidence" value="ECO:0007669"/>
    <property type="project" value="UniProtKB-KW"/>
</dbReference>
<comment type="caution">
    <text evidence="5">The sequence shown here is derived from an EMBL/GenBank/DDBJ whole genome shotgun (WGS) entry which is preliminary data.</text>
</comment>
<dbReference type="PANTHER" id="PTHR43537">
    <property type="entry name" value="TRANSCRIPTIONAL REGULATOR, GNTR FAMILY"/>
    <property type="match status" value="1"/>
</dbReference>
<dbReference type="EMBL" id="DXGF01000182">
    <property type="protein sequence ID" value="HIW84658.1"/>
    <property type="molecule type" value="Genomic_DNA"/>
</dbReference>
<dbReference type="CDD" id="cd07377">
    <property type="entry name" value="WHTH_GntR"/>
    <property type="match status" value="1"/>
</dbReference>
<dbReference type="SMART" id="SM00895">
    <property type="entry name" value="FCD"/>
    <property type="match status" value="1"/>
</dbReference>
<dbReference type="InterPro" id="IPR011711">
    <property type="entry name" value="GntR_C"/>
</dbReference>
<dbReference type="Gene3D" id="1.20.120.530">
    <property type="entry name" value="GntR ligand-binding domain-like"/>
    <property type="match status" value="1"/>
</dbReference>
<dbReference type="InterPro" id="IPR036388">
    <property type="entry name" value="WH-like_DNA-bd_sf"/>
</dbReference>
<dbReference type="SUPFAM" id="SSF46785">
    <property type="entry name" value="Winged helix' DNA-binding domain"/>
    <property type="match status" value="1"/>
</dbReference>
<evidence type="ECO:0000313" key="6">
    <source>
        <dbReference type="Proteomes" id="UP000824263"/>
    </source>
</evidence>
<name>A0A9D1UET1_9FIRM</name>
<dbReference type="Pfam" id="PF00392">
    <property type="entry name" value="GntR"/>
    <property type="match status" value="1"/>
</dbReference>
<evidence type="ECO:0000259" key="4">
    <source>
        <dbReference type="PROSITE" id="PS50949"/>
    </source>
</evidence>
<sequence length="227" mass="26141">MAKRTSAAVDKVYNYLYNGILSGDIPLGSPIPELELSKQLGLSRSPVREALNRMEGEGLVSHYVGRGTFVTDITTKDLEEIFELRIMFELHSLPSACRYMDDEMFAELENAFESLDENSTEQQYFDANNLLHSSIISYGGNLRLEKFYNMLLSQFAIVNRISARDPEHFKISRSIHLKIVRAMKEHNVELAQEFLKEHLLQVRERTILEYNKPLPAKARAQNMNKKK</sequence>
<keyword evidence="1" id="KW-0805">Transcription regulation</keyword>
<gene>
    <name evidence="5" type="ORF">H9873_10105</name>
</gene>
<dbReference type="Proteomes" id="UP000824263">
    <property type="component" value="Unassembled WGS sequence"/>
</dbReference>
<reference evidence="5" key="1">
    <citation type="journal article" date="2021" name="PeerJ">
        <title>Extensive microbial diversity within the chicken gut microbiome revealed by metagenomics and culture.</title>
        <authorList>
            <person name="Gilroy R."/>
            <person name="Ravi A."/>
            <person name="Getino M."/>
            <person name="Pursley I."/>
            <person name="Horton D.L."/>
            <person name="Alikhan N.F."/>
            <person name="Baker D."/>
            <person name="Gharbi K."/>
            <person name="Hall N."/>
            <person name="Watson M."/>
            <person name="Adriaenssens E.M."/>
            <person name="Foster-Nyarko E."/>
            <person name="Jarju S."/>
            <person name="Secka A."/>
            <person name="Antonio M."/>
            <person name="Oren A."/>
            <person name="Chaudhuri R.R."/>
            <person name="La Ragione R."/>
            <person name="Hildebrand F."/>
            <person name="Pallen M.J."/>
        </authorList>
    </citation>
    <scope>NUCLEOTIDE SEQUENCE</scope>
    <source>
        <strain evidence="5">ChiSxjej1B13-11762</strain>
    </source>
</reference>
<keyword evidence="2" id="KW-0238">DNA-binding</keyword>
<dbReference type="AlphaFoldDB" id="A0A9D1UET1"/>
<dbReference type="GO" id="GO:0003700">
    <property type="term" value="F:DNA-binding transcription factor activity"/>
    <property type="evidence" value="ECO:0007669"/>
    <property type="project" value="InterPro"/>
</dbReference>
<evidence type="ECO:0000256" key="2">
    <source>
        <dbReference type="ARBA" id="ARBA00023125"/>
    </source>
</evidence>
<keyword evidence="3" id="KW-0804">Transcription</keyword>
<dbReference type="InterPro" id="IPR008920">
    <property type="entry name" value="TF_FadR/GntR_C"/>
</dbReference>
<dbReference type="Pfam" id="PF07729">
    <property type="entry name" value="FCD"/>
    <property type="match status" value="1"/>
</dbReference>
<evidence type="ECO:0000313" key="5">
    <source>
        <dbReference type="EMBL" id="HIW84658.1"/>
    </source>
</evidence>
<dbReference type="Gene3D" id="1.10.10.10">
    <property type="entry name" value="Winged helix-like DNA-binding domain superfamily/Winged helix DNA-binding domain"/>
    <property type="match status" value="1"/>
</dbReference>
<accession>A0A9D1UET1</accession>
<evidence type="ECO:0000256" key="3">
    <source>
        <dbReference type="ARBA" id="ARBA00023163"/>
    </source>
</evidence>
<dbReference type="SUPFAM" id="SSF48008">
    <property type="entry name" value="GntR ligand-binding domain-like"/>
    <property type="match status" value="1"/>
</dbReference>
<protein>
    <submittedName>
        <fullName evidence="5">GntR family transcriptional regulator</fullName>
    </submittedName>
</protein>
<evidence type="ECO:0000256" key="1">
    <source>
        <dbReference type="ARBA" id="ARBA00023015"/>
    </source>
</evidence>
<organism evidence="5 6">
    <name type="scientific">Candidatus Dorea gallistercoris</name>
    <dbReference type="NCBI Taxonomy" id="2838542"/>
    <lineage>
        <taxon>Bacteria</taxon>
        <taxon>Bacillati</taxon>
        <taxon>Bacillota</taxon>
        <taxon>Clostridia</taxon>
        <taxon>Lachnospirales</taxon>
        <taxon>Lachnospiraceae</taxon>
        <taxon>Dorea</taxon>
    </lineage>
</organism>
<dbReference type="InterPro" id="IPR000524">
    <property type="entry name" value="Tscrpt_reg_HTH_GntR"/>
</dbReference>
<proteinExistence type="predicted"/>
<dbReference type="InterPro" id="IPR036390">
    <property type="entry name" value="WH_DNA-bd_sf"/>
</dbReference>
<reference evidence="5" key="2">
    <citation type="submission" date="2021-04" db="EMBL/GenBank/DDBJ databases">
        <authorList>
            <person name="Gilroy R."/>
        </authorList>
    </citation>
    <scope>NUCLEOTIDE SEQUENCE</scope>
    <source>
        <strain evidence="5">ChiSxjej1B13-11762</strain>
    </source>
</reference>
<dbReference type="PRINTS" id="PR00035">
    <property type="entry name" value="HTHGNTR"/>
</dbReference>
<dbReference type="PANTHER" id="PTHR43537:SF24">
    <property type="entry name" value="GLUCONATE OPERON TRANSCRIPTIONAL REPRESSOR"/>
    <property type="match status" value="1"/>
</dbReference>
<dbReference type="SMART" id="SM00345">
    <property type="entry name" value="HTH_GNTR"/>
    <property type="match status" value="1"/>
</dbReference>
<feature type="domain" description="HTH gntR-type" evidence="4">
    <location>
        <begin position="6"/>
        <end position="73"/>
    </location>
</feature>
<dbReference type="PROSITE" id="PS50949">
    <property type="entry name" value="HTH_GNTR"/>
    <property type="match status" value="1"/>
</dbReference>